<feature type="compositionally biased region" description="Basic residues" evidence="1">
    <location>
        <begin position="100"/>
        <end position="110"/>
    </location>
</feature>
<feature type="compositionally biased region" description="Low complexity" evidence="1">
    <location>
        <begin position="70"/>
        <end position="82"/>
    </location>
</feature>
<accession>A0AAV6VUJ5</accession>
<evidence type="ECO:0000313" key="2">
    <source>
        <dbReference type="EMBL" id="KAG8199963.1"/>
    </source>
</evidence>
<evidence type="ECO:0000313" key="3">
    <source>
        <dbReference type="Proteomes" id="UP000827092"/>
    </source>
</evidence>
<sequence>MARRLTEGLAADFRHATLLPFRSPNLVPDSFAAATTLFSPRRGLGQGSFVVWDKDADLLLRDDEADEDSAAAAMRQTSAAPAHNHPSRCFRHEPTGGARGRWRNKNRLKIPRAPLSQIPRGISRREDGDEPIILDGDC</sequence>
<feature type="compositionally biased region" description="Acidic residues" evidence="1">
    <location>
        <begin position="128"/>
        <end position="138"/>
    </location>
</feature>
<proteinExistence type="predicted"/>
<comment type="caution">
    <text evidence="2">The sequence shown here is derived from an EMBL/GenBank/DDBJ whole genome shotgun (WGS) entry which is preliminary data.</text>
</comment>
<dbReference type="EMBL" id="JAFNEN010000022">
    <property type="protein sequence ID" value="KAG8199963.1"/>
    <property type="molecule type" value="Genomic_DNA"/>
</dbReference>
<evidence type="ECO:0000256" key="1">
    <source>
        <dbReference type="SAM" id="MobiDB-lite"/>
    </source>
</evidence>
<name>A0AAV6VUJ5_9ARAC</name>
<dbReference type="AlphaFoldDB" id="A0AAV6VUJ5"/>
<reference evidence="2 3" key="1">
    <citation type="journal article" date="2022" name="Nat. Ecol. Evol.">
        <title>A masculinizing supergene underlies an exaggerated male reproductive morph in a spider.</title>
        <authorList>
            <person name="Hendrickx F."/>
            <person name="De Corte Z."/>
            <person name="Sonet G."/>
            <person name="Van Belleghem S.M."/>
            <person name="Kostlbacher S."/>
            <person name="Vangestel C."/>
        </authorList>
    </citation>
    <scope>NUCLEOTIDE SEQUENCE [LARGE SCALE GENOMIC DNA]</scope>
    <source>
        <strain evidence="2">W744_W776</strain>
    </source>
</reference>
<protein>
    <submittedName>
        <fullName evidence="2">Uncharacterized protein</fullName>
    </submittedName>
</protein>
<organism evidence="2 3">
    <name type="scientific">Oedothorax gibbosus</name>
    <dbReference type="NCBI Taxonomy" id="931172"/>
    <lineage>
        <taxon>Eukaryota</taxon>
        <taxon>Metazoa</taxon>
        <taxon>Ecdysozoa</taxon>
        <taxon>Arthropoda</taxon>
        <taxon>Chelicerata</taxon>
        <taxon>Arachnida</taxon>
        <taxon>Araneae</taxon>
        <taxon>Araneomorphae</taxon>
        <taxon>Entelegynae</taxon>
        <taxon>Araneoidea</taxon>
        <taxon>Linyphiidae</taxon>
        <taxon>Erigoninae</taxon>
        <taxon>Oedothorax</taxon>
    </lineage>
</organism>
<feature type="region of interest" description="Disordered" evidence="1">
    <location>
        <begin position="69"/>
        <end position="138"/>
    </location>
</feature>
<keyword evidence="3" id="KW-1185">Reference proteome</keyword>
<gene>
    <name evidence="2" type="ORF">JTE90_006208</name>
</gene>
<dbReference type="Proteomes" id="UP000827092">
    <property type="component" value="Unassembled WGS sequence"/>
</dbReference>